<evidence type="ECO:0000256" key="6">
    <source>
        <dbReference type="ARBA" id="ARBA00050776"/>
    </source>
</evidence>
<evidence type="ECO:0000256" key="3">
    <source>
        <dbReference type="ARBA" id="ARBA00012239"/>
    </source>
</evidence>
<dbReference type="PANTHER" id="PTHR43586">
    <property type="entry name" value="CYSTEINE DESULFURASE"/>
    <property type="match status" value="1"/>
</dbReference>
<dbReference type="OrthoDB" id="9808002at2"/>
<dbReference type="SUPFAM" id="SSF53383">
    <property type="entry name" value="PLP-dependent transferases"/>
    <property type="match status" value="1"/>
</dbReference>
<dbReference type="GO" id="GO:0016226">
    <property type="term" value="P:iron-sulfur cluster assembly"/>
    <property type="evidence" value="ECO:0007669"/>
    <property type="project" value="InterPro"/>
</dbReference>
<evidence type="ECO:0000256" key="5">
    <source>
        <dbReference type="ARBA" id="ARBA00022898"/>
    </source>
</evidence>
<dbReference type="InterPro" id="IPR015421">
    <property type="entry name" value="PyrdxlP-dep_Trfase_major"/>
</dbReference>
<evidence type="ECO:0000256" key="7">
    <source>
        <dbReference type="RuleBase" id="RU004504"/>
    </source>
</evidence>
<dbReference type="PROSITE" id="PS00595">
    <property type="entry name" value="AA_TRANSFER_CLASS_5"/>
    <property type="match status" value="1"/>
</dbReference>
<dbReference type="NCBIfam" id="TIGR03392">
    <property type="entry name" value="FeS_syn_CsdA"/>
    <property type="match status" value="1"/>
</dbReference>
<name>A0A451DDI9_9GAMM</name>
<dbReference type="InterPro" id="IPR000192">
    <property type="entry name" value="Aminotrans_V_dom"/>
</dbReference>
<keyword evidence="4 9" id="KW-0808">Transferase</keyword>
<comment type="catalytic activity">
    <reaction evidence="6">
        <text>(sulfur carrier)-H + L-cysteine = (sulfur carrier)-SH + L-alanine</text>
        <dbReference type="Rhea" id="RHEA:43892"/>
        <dbReference type="Rhea" id="RHEA-COMP:14737"/>
        <dbReference type="Rhea" id="RHEA-COMP:14739"/>
        <dbReference type="ChEBI" id="CHEBI:29917"/>
        <dbReference type="ChEBI" id="CHEBI:35235"/>
        <dbReference type="ChEBI" id="CHEBI:57972"/>
        <dbReference type="ChEBI" id="CHEBI:64428"/>
        <dbReference type="EC" id="2.8.1.7"/>
    </reaction>
</comment>
<protein>
    <recommendedName>
        <fullName evidence="3">cysteine desulfurase</fullName>
        <ecNumber evidence="3">2.8.1.7</ecNumber>
    </recommendedName>
</protein>
<dbReference type="Pfam" id="PF00266">
    <property type="entry name" value="Aminotran_5"/>
    <property type="match status" value="1"/>
</dbReference>
<dbReference type="CDD" id="cd06453">
    <property type="entry name" value="SufS_like"/>
    <property type="match status" value="1"/>
</dbReference>
<dbReference type="EC" id="2.8.1.7" evidence="3"/>
<feature type="domain" description="Aminotransferase class V" evidence="8">
    <location>
        <begin position="22"/>
        <end position="390"/>
    </location>
</feature>
<evidence type="ECO:0000256" key="1">
    <source>
        <dbReference type="ARBA" id="ARBA00001933"/>
    </source>
</evidence>
<dbReference type="GO" id="GO:0031071">
    <property type="term" value="F:cysteine desulfurase activity"/>
    <property type="evidence" value="ECO:0007669"/>
    <property type="project" value="UniProtKB-EC"/>
</dbReference>
<evidence type="ECO:0000313" key="9">
    <source>
        <dbReference type="EMBL" id="VFP84555.1"/>
    </source>
</evidence>
<evidence type="ECO:0000256" key="4">
    <source>
        <dbReference type="ARBA" id="ARBA00022679"/>
    </source>
</evidence>
<evidence type="ECO:0000259" key="8">
    <source>
        <dbReference type="Pfam" id="PF00266"/>
    </source>
</evidence>
<dbReference type="RefSeq" id="WP_157990086.1">
    <property type="nucleotide sequence ID" value="NZ_LR217720.1"/>
</dbReference>
<dbReference type="GO" id="GO:0006534">
    <property type="term" value="P:cysteine metabolic process"/>
    <property type="evidence" value="ECO:0007669"/>
    <property type="project" value="InterPro"/>
</dbReference>
<reference evidence="9 10" key="1">
    <citation type="submission" date="2019-02" db="EMBL/GenBank/DDBJ databases">
        <authorList>
            <person name="Manzano-Marin A."/>
            <person name="Manzano-Marin A."/>
        </authorList>
    </citation>
    <scope>NUCLEOTIDE SEQUENCE [LARGE SCALE GENOMIC DNA]</scope>
    <source>
        <strain evidence="9 10">ErCilaricifoliae</strain>
    </source>
</reference>
<dbReference type="InterPro" id="IPR022471">
    <property type="entry name" value="Cys_desulphurase_CdsA"/>
</dbReference>
<comment type="similarity">
    <text evidence="2">Belongs to the class-V pyridoxal-phosphate-dependent aminotransferase family. Csd subfamily.</text>
</comment>
<evidence type="ECO:0000313" key="10">
    <source>
        <dbReference type="Proteomes" id="UP000294418"/>
    </source>
</evidence>
<dbReference type="InterPro" id="IPR015424">
    <property type="entry name" value="PyrdxlP-dep_Trfase"/>
</dbReference>
<gene>
    <name evidence="9" type="primary">csdA</name>
    <name evidence="9" type="ORF">ERCILAFE3058_640</name>
</gene>
<dbReference type="PANTHER" id="PTHR43586:SF8">
    <property type="entry name" value="CYSTEINE DESULFURASE 1, CHLOROPLASTIC"/>
    <property type="match status" value="1"/>
</dbReference>
<organism evidence="9 10">
    <name type="scientific">Candidatus Erwinia haradaeae</name>
    <dbReference type="NCBI Taxonomy" id="1922217"/>
    <lineage>
        <taxon>Bacteria</taxon>
        <taxon>Pseudomonadati</taxon>
        <taxon>Pseudomonadota</taxon>
        <taxon>Gammaproteobacteria</taxon>
        <taxon>Enterobacterales</taxon>
        <taxon>Erwiniaceae</taxon>
        <taxon>Erwinia</taxon>
    </lineage>
</organism>
<sequence>MQLFNPIDFRQDFPSLKGEVCYLDSATTTLTPSVVIETMADFYRTHVRSIHQNNFSPGQALTRLYEDARDQVARCLNVSDAQSIVWTKGTTESINLVAQSWLRSRLQPGDEIIVSEAEHHANLIPWLMVAKQTGATVVKLPLGSDRLPDVSKLSELLKPHYTRLLAIGQMSNVTGGCPDLVSAITQAHACGAVVMVDGAQGIAHYPINIKELDVDFYAFSAHKFYGPAGIGVLYGKTERLREMEPWQGGGHMVSNVSFLGFKLKSVPWCLEAGTPNIAGVIGTSTALQWFSKFNQLASERWSQELAETAESLLIATIPGFESYRVQGSSLLSFNIASIHGSDLATLLMHKGISLRAGHHCAIPLLSALGITSALRASFAPYNTYHDIHALVHAIQTTLPLLG</sequence>
<dbReference type="InterPro" id="IPR015422">
    <property type="entry name" value="PyrdxlP-dep_Trfase_small"/>
</dbReference>
<dbReference type="GO" id="GO:0030170">
    <property type="term" value="F:pyridoxal phosphate binding"/>
    <property type="evidence" value="ECO:0007669"/>
    <property type="project" value="InterPro"/>
</dbReference>
<accession>A0A451DDI9</accession>
<dbReference type="Proteomes" id="UP000294418">
    <property type="component" value="Chromosome"/>
</dbReference>
<proteinExistence type="inferred from homology"/>
<dbReference type="EMBL" id="LR217720">
    <property type="protein sequence ID" value="VFP84555.1"/>
    <property type="molecule type" value="Genomic_DNA"/>
</dbReference>
<dbReference type="NCBIfam" id="NF008126">
    <property type="entry name" value="PRK10874.1"/>
    <property type="match status" value="1"/>
</dbReference>
<dbReference type="Gene3D" id="3.40.640.10">
    <property type="entry name" value="Type I PLP-dependent aspartate aminotransferase-like (Major domain)"/>
    <property type="match status" value="1"/>
</dbReference>
<dbReference type="AlphaFoldDB" id="A0A451DDI9"/>
<dbReference type="Gene3D" id="3.90.1150.10">
    <property type="entry name" value="Aspartate Aminotransferase, domain 1"/>
    <property type="match status" value="1"/>
</dbReference>
<dbReference type="InterPro" id="IPR010970">
    <property type="entry name" value="Cys_dSase_SufS"/>
</dbReference>
<evidence type="ECO:0000256" key="2">
    <source>
        <dbReference type="ARBA" id="ARBA00010447"/>
    </source>
</evidence>
<comment type="cofactor">
    <cofactor evidence="1 7">
        <name>pyridoxal 5'-phosphate</name>
        <dbReference type="ChEBI" id="CHEBI:597326"/>
    </cofactor>
</comment>
<keyword evidence="5" id="KW-0663">Pyridoxal phosphate</keyword>
<dbReference type="InterPro" id="IPR020578">
    <property type="entry name" value="Aminotrans_V_PyrdxlP_BS"/>
</dbReference>